<comment type="similarity">
    <text evidence="1">Belongs to the peptidase C10 family.</text>
</comment>
<keyword evidence="5" id="KW-0788">Thiol protease</keyword>
<sequence length="398" mass="43829">MKKVSLILLTICLFLASCQQENFGPLNTADQGDEVSQEMASTIAANFNATFAATTFKGESTNARLSSKEKTVKEVTPFRDEVGKPLYYIITYKEGGFVIVSAEKKTMPILAFSETSNFPIGKELPEGVKETMFSYKEGIKKIRARAATPDDRVVKEWRRLEDTEAVKALVQKARNKSAQPNNEPVDPPCQDSQLYVTLSTAAWGQGTSWNSQMPLENTFGCSGLPNGRAYTGCVATAMAIVMNFHDFPNTYNWNTMGANQFETARLMRNAANSVNMSYMCFGSGANGDAIVPGFVSSFGYSSLASYRSYNLTTITTEITTWGRPVILTGYRSGSGHAWVCDGFYEYYSCSGGTYAPMLYMNWGWDGSYNGFFSTSGFDPMGGSNYYTGLKMVTAIRRP</sequence>
<name>A0A364Y1S0_9BACT</name>
<accession>A0A364Y1S0</accession>
<evidence type="ECO:0000256" key="6">
    <source>
        <dbReference type="SAM" id="SignalP"/>
    </source>
</evidence>
<keyword evidence="3 6" id="KW-0732">Signal</keyword>
<feature type="signal peptide" evidence="6">
    <location>
        <begin position="1"/>
        <end position="20"/>
    </location>
</feature>
<dbReference type="AlphaFoldDB" id="A0A364Y1S0"/>
<dbReference type="InterPro" id="IPR044934">
    <property type="entry name" value="Streptopain_sf"/>
</dbReference>
<organism evidence="8 9">
    <name type="scientific">Pseudochryseolinea flava</name>
    <dbReference type="NCBI Taxonomy" id="2059302"/>
    <lineage>
        <taxon>Bacteria</taxon>
        <taxon>Pseudomonadati</taxon>
        <taxon>Bacteroidota</taxon>
        <taxon>Cytophagia</taxon>
        <taxon>Cytophagales</taxon>
        <taxon>Fulvivirgaceae</taxon>
        <taxon>Pseudochryseolinea</taxon>
    </lineage>
</organism>
<evidence type="ECO:0000256" key="2">
    <source>
        <dbReference type="ARBA" id="ARBA00022670"/>
    </source>
</evidence>
<dbReference type="GO" id="GO:0008234">
    <property type="term" value="F:cysteine-type peptidase activity"/>
    <property type="evidence" value="ECO:0007669"/>
    <property type="project" value="UniProtKB-KW"/>
</dbReference>
<comment type="caution">
    <text evidence="8">The sequence shown here is derived from an EMBL/GenBank/DDBJ whole genome shotgun (WGS) entry which is preliminary data.</text>
</comment>
<dbReference type="Proteomes" id="UP000251889">
    <property type="component" value="Unassembled WGS sequence"/>
</dbReference>
<dbReference type="Pfam" id="PF01640">
    <property type="entry name" value="Peptidase_C10"/>
    <property type="match status" value="1"/>
</dbReference>
<dbReference type="RefSeq" id="WP_112746980.1">
    <property type="nucleotide sequence ID" value="NZ_QMFY01000005.1"/>
</dbReference>
<feature type="domain" description="Spi protease inhibitor" evidence="7">
    <location>
        <begin position="34"/>
        <end position="137"/>
    </location>
</feature>
<keyword evidence="4" id="KW-0378">Hydrolase</keyword>
<dbReference type="SUPFAM" id="SSF54001">
    <property type="entry name" value="Cysteine proteinases"/>
    <property type="match status" value="1"/>
</dbReference>
<evidence type="ECO:0000256" key="5">
    <source>
        <dbReference type="ARBA" id="ARBA00022807"/>
    </source>
</evidence>
<dbReference type="PROSITE" id="PS51257">
    <property type="entry name" value="PROKAR_LIPOPROTEIN"/>
    <property type="match status" value="1"/>
</dbReference>
<evidence type="ECO:0000256" key="4">
    <source>
        <dbReference type="ARBA" id="ARBA00022801"/>
    </source>
</evidence>
<keyword evidence="2" id="KW-0645">Protease</keyword>
<reference evidence="8 9" key="1">
    <citation type="submission" date="2018-06" db="EMBL/GenBank/DDBJ databases">
        <title>Chryseolinea flavus sp. nov., a member of the phylum Bacteroidetes isolated from soil.</title>
        <authorList>
            <person name="Li Y."/>
            <person name="Wang J."/>
        </authorList>
    </citation>
    <scope>NUCLEOTIDE SEQUENCE [LARGE SCALE GENOMIC DNA]</scope>
    <source>
        <strain evidence="8 9">SDU1-6</strain>
    </source>
</reference>
<evidence type="ECO:0000259" key="7">
    <source>
        <dbReference type="Pfam" id="PF13734"/>
    </source>
</evidence>
<dbReference type="InterPro" id="IPR000200">
    <property type="entry name" value="Peptidase_C10"/>
</dbReference>
<evidence type="ECO:0000313" key="9">
    <source>
        <dbReference type="Proteomes" id="UP000251889"/>
    </source>
</evidence>
<dbReference type="InterPro" id="IPR025896">
    <property type="entry name" value="Spi_Prtas-inh"/>
</dbReference>
<dbReference type="OrthoDB" id="2235251at2"/>
<proteinExistence type="inferred from homology"/>
<dbReference type="EMBL" id="QMFY01000005">
    <property type="protein sequence ID" value="RAW00823.1"/>
    <property type="molecule type" value="Genomic_DNA"/>
</dbReference>
<feature type="chain" id="PRO_5017032604" description="Spi protease inhibitor domain-containing protein" evidence="6">
    <location>
        <begin position="21"/>
        <end position="398"/>
    </location>
</feature>
<keyword evidence="9" id="KW-1185">Reference proteome</keyword>
<evidence type="ECO:0000256" key="1">
    <source>
        <dbReference type="ARBA" id="ARBA00009693"/>
    </source>
</evidence>
<dbReference type="Gene3D" id="3.90.70.50">
    <property type="entry name" value="Peptidase C10, streptopain"/>
    <property type="match status" value="2"/>
</dbReference>
<protein>
    <recommendedName>
        <fullName evidence="7">Spi protease inhibitor domain-containing protein</fullName>
    </recommendedName>
</protein>
<dbReference type="InterPro" id="IPR038765">
    <property type="entry name" value="Papain-like_cys_pep_sf"/>
</dbReference>
<dbReference type="Pfam" id="PF13734">
    <property type="entry name" value="Inhibitor_I69"/>
    <property type="match status" value="1"/>
</dbReference>
<evidence type="ECO:0000256" key="3">
    <source>
        <dbReference type="ARBA" id="ARBA00022729"/>
    </source>
</evidence>
<evidence type="ECO:0000313" key="8">
    <source>
        <dbReference type="EMBL" id="RAW00823.1"/>
    </source>
</evidence>
<gene>
    <name evidence="8" type="ORF">DQQ10_11285</name>
</gene>
<dbReference type="GO" id="GO:0006508">
    <property type="term" value="P:proteolysis"/>
    <property type="evidence" value="ECO:0007669"/>
    <property type="project" value="UniProtKB-KW"/>
</dbReference>